<reference evidence="2" key="1">
    <citation type="submission" date="2020-10" db="EMBL/GenBank/DDBJ databases">
        <title>Taxonomic study of unclassified bacteria belonging to the class Ktedonobacteria.</title>
        <authorList>
            <person name="Yabe S."/>
            <person name="Wang C.M."/>
            <person name="Zheng Y."/>
            <person name="Sakai Y."/>
            <person name="Cavaletti L."/>
            <person name="Monciardini P."/>
            <person name="Donadio S."/>
        </authorList>
    </citation>
    <scope>NUCLEOTIDE SEQUENCE</scope>
    <source>
        <strain evidence="2">ID150040</strain>
    </source>
</reference>
<dbReference type="Pfam" id="PF20226">
    <property type="entry name" value="DUF6585"/>
    <property type="match status" value="1"/>
</dbReference>
<keyword evidence="1" id="KW-0812">Transmembrane</keyword>
<name>A0A8J3IN27_9CHLR</name>
<keyword evidence="1" id="KW-0472">Membrane</keyword>
<organism evidence="2 3">
    <name type="scientific">Reticulibacter mediterranei</name>
    <dbReference type="NCBI Taxonomy" id="2778369"/>
    <lineage>
        <taxon>Bacteria</taxon>
        <taxon>Bacillati</taxon>
        <taxon>Chloroflexota</taxon>
        <taxon>Ktedonobacteria</taxon>
        <taxon>Ktedonobacterales</taxon>
        <taxon>Reticulibacteraceae</taxon>
        <taxon>Reticulibacter</taxon>
    </lineage>
</organism>
<proteinExistence type="predicted"/>
<keyword evidence="3" id="KW-1185">Reference proteome</keyword>
<accession>A0A8J3IN27</accession>
<sequence length="261" mass="29432">MLQSQQVMADPSFLGANYQLGNHKATYKPSTSRQIIVCSVALVFGVAWTVGVWQFVFHATEPLTLAFVVVGLLLIGFALWNFWRIYRNRVLHVFIYDDGLIYVGRGSAIQTMRWQDIEAVKHNVVEHSGSEGGSTFRHHYTVNCFDGSSLTLDQTFSNVRQLGKTIEVETAHYLYPLILSTYRTTSSAIFGPLVVVPQGLYHRSSLLHWGEIKSINIDDNRGRVTIKQSGKLLLWASVPLRAVPNIEVFRMLIEHVTGVRP</sequence>
<protein>
    <submittedName>
        <fullName evidence="2">Uncharacterized protein</fullName>
    </submittedName>
</protein>
<dbReference type="RefSeq" id="WP_220207684.1">
    <property type="nucleotide sequence ID" value="NZ_BNJK01000001.1"/>
</dbReference>
<feature type="transmembrane region" description="Helical" evidence="1">
    <location>
        <begin position="35"/>
        <end position="57"/>
    </location>
</feature>
<evidence type="ECO:0000256" key="1">
    <source>
        <dbReference type="SAM" id="Phobius"/>
    </source>
</evidence>
<gene>
    <name evidence="2" type="ORF">KSF_071460</name>
</gene>
<dbReference type="AlphaFoldDB" id="A0A8J3IN27"/>
<dbReference type="InterPro" id="IPR046492">
    <property type="entry name" value="DUF6585"/>
</dbReference>
<dbReference type="Proteomes" id="UP000597444">
    <property type="component" value="Unassembled WGS sequence"/>
</dbReference>
<evidence type="ECO:0000313" key="2">
    <source>
        <dbReference type="EMBL" id="GHO97098.1"/>
    </source>
</evidence>
<keyword evidence="1" id="KW-1133">Transmembrane helix</keyword>
<dbReference type="EMBL" id="BNJK01000001">
    <property type="protein sequence ID" value="GHO97098.1"/>
    <property type="molecule type" value="Genomic_DNA"/>
</dbReference>
<comment type="caution">
    <text evidence="2">The sequence shown here is derived from an EMBL/GenBank/DDBJ whole genome shotgun (WGS) entry which is preliminary data.</text>
</comment>
<feature type="transmembrane region" description="Helical" evidence="1">
    <location>
        <begin position="63"/>
        <end position="83"/>
    </location>
</feature>
<evidence type="ECO:0000313" key="3">
    <source>
        <dbReference type="Proteomes" id="UP000597444"/>
    </source>
</evidence>